<sequence>MTAFERIQRAIDFIETHLQEPMSIGAIAAPTNYSAFHFQRVFRAISGFSVQAYIRQRRLTEAAQMLTNPQVTVLDAAVAYGYGSHEAFTRAFETCFAMTPSEYRKQRDKPGGQRRLDLCAGAPFRDGVGGKTPNIRFLEIHSVVGKVYRTSLANSNFYADIGGFYQDFGESSGYLHIPERAKPGWCHGISCHFQDDGQFDFVIGEKVIQPAAALPEGFAAIHLPAGWYAEFDASGPIDTVPRIRDYIYGTWLPNSRYERTDGPDFEINDVCSSCFPDDLRIKVYIPLREETVHQASSPLQHP</sequence>
<dbReference type="InterPro" id="IPR009057">
    <property type="entry name" value="Homeodomain-like_sf"/>
</dbReference>
<reference evidence="5 6" key="1">
    <citation type="submission" date="2019-04" db="EMBL/GenBank/DDBJ databases">
        <title>Chitiniphilus eburnea sp. nov., a novel chitinolytic bacterium isolated from aquaculture sludge.</title>
        <authorList>
            <person name="Sheng M."/>
        </authorList>
    </citation>
    <scope>NUCLEOTIDE SEQUENCE [LARGE SCALE GENOMIC DNA]</scope>
    <source>
        <strain evidence="5 6">HX-2-15</strain>
    </source>
</reference>
<dbReference type="SUPFAM" id="SSF55136">
    <property type="entry name" value="Probable bacterial effector-binding domain"/>
    <property type="match status" value="1"/>
</dbReference>
<feature type="domain" description="HTH araC/xylS-type" evidence="4">
    <location>
        <begin position="8"/>
        <end position="106"/>
    </location>
</feature>
<dbReference type="SMART" id="SM00871">
    <property type="entry name" value="AraC_E_bind"/>
    <property type="match status" value="1"/>
</dbReference>
<dbReference type="GO" id="GO:0003700">
    <property type="term" value="F:DNA-binding transcription factor activity"/>
    <property type="evidence" value="ECO:0007669"/>
    <property type="project" value="InterPro"/>
</dbReference>
<evidence type="ECO:0000313" key="5">
    <source>
        <dbReference type="EMBL" id="TJZ78866.1"/>
    </source>
</evidence>
<keyword evidence="3" id="KW-0804">Transcription</keyword>
<protein>
    <submittedName>
        <fullName evidence="5">Helix-turn-helix domain-containing protein</fullName>
    </submittedName>
</protein>
<gene>
    <name evidence="5" type="ORF">FAZ21_00850</name>
</gene>
<dbReference type="InterPro" id="IPR050959">
    <property type="entry name" value="MarA-like"/>
</dbReference>
<dbReference type="InterPro" id="IPR011256">
    <property type="entry name" value="Reg_factor_effector_dom_sf"/>
</dbReference>
<comment type="caution">
    <text evidence="5">The sequence shown here is derived from an EMBL/GenBank/DDBJ whole genome shotgun (WGS) entry which is preliminary data.</text>
</comment>
<name>A0A4U0QC51_9NEIS</name>
<evidence type="ECO:0000313" key="6">
    <source>
        <dbReference type="Proteomes" id="UP000310016"/>
    </source>
</evidence>
<dbReference type="PROSITE" id="PS01124">
    <property type="entry name" value="HTH_ARAC_FAMILY_2"/>
    <property type="match status" value="1"/>
</dbReference>
<dbReference type="Proteomes" id="UP000310016">
    <property type="component" value="Unassembled WGS sequence"/>
</dbReference>
<dbReference type="PANTHER" id="PTHR47504:SF5">
    <property type="entry name" value="RIGHT ORIGIN-BINDING PROTEIN"/>
    <property type="match status" value="1"/>
</dbReference>
<keyword evidence="6" id="KW-1185">Reference proteome</keyword>
<dbReference type="RefSeq" id="WP_136771381.1">
    <property type="nucleotide sequence ID" value="NZ_CP156074.1"/>
</dbReference>
<evidence type="ECO:0000256" key="1">
    <source>
        <dbReference type="ARBA" id="ARBA00023015"/>
    </source>
</evidence>
<dbReference type="AlphaFoldDB" id="A0A4U0QC51"/>
<dbReference type="OrthoDB" id="282744at2"/>
<dbReference type="EMBL" id="SUMF01000001">
    <property type="protein sequence ID" value="TJZ78866.1"/>
    <property type="molecule type" value="Genomic_DNA"/>
</dbReference>
<organism evidence="5 6">
    <name type="scientific">Chitiniphilus eburneus</name>
    <dbReference type="NCBI Taxonomy" id="2571148"/>
    <lineage>
        <taxon>Bacteria</taxon>
        <taxon>Pseudomonadati</taxon>
        <taxon>Pseudomonadota</taxon>
        <taxon>Betaproteobacteria</taxon>
        <taxon>Neisseriales</taxon>
        <taxon>Chitinibacteraceae</taxon>
        <taxon>Chitiniphilus</taxon>
    </lineage>
</organism>
<dbReference type="Pfam" id="PF14526">
    <property type="entry name" value="Cass2"/>
    <property type="match status" value="1"/>
</dbReference>
<dbReference type="SMART" id="SM00342">
    <property type="entry name" value="HTH_ARAC"/>
    <property type="match status" value="1"/>
</dbReference>
<proteinExistence type="predicted"/>
<dbReference type="SUPFAM" id="SSF46689">
    <property type="entry name" value="Homeodomain-like"/>
    <property type="match status" value="2"/>
</dbReference>
<dbReference type="PROSITE" id="PS00041">
    <property type="entry name" value="HTH_ARAC_FAMILY_1"/>
    <property type="match status" value="1"/>
</dbReference>
<evidence type="ECO:0000259" key="4">
    <source>
        <dbReference type="PROSITE" id="PS01124"/>
    </source>
</evidence>
<keyword evidence="1" id="KW-0805">Transcription regulation</keyword>
<dbReference type="PANTHER" id="PTHR47504">
    <property type="entry name" value="RIGHT ORIGIN-BINDING PROTEIN"/>
    <property type="match status" value="1"/>
</dbReference>
<accession>A0A4U0QC51</accession>
<dbReference type="InterPro" id="IPR018062">
    <property type="entry name" value="HTH_AraC-typ_CS"/>
</dbReference>
<dbReference type="GO" id="GO:0043565">
    <property type="term" value="F:sequence-specific DNA binding"/>
    <property type="evidence" value="ECO:0007669"/>
    <property type="project" value="InterPro"/>
</dbReference>
<dbReference type="InterPro" id="IPR010499">
    <property type="entry name" value="AraC_E-bd"/>
</dbReference>
<keyword evidence="2" id="KW-0238">DNA-binding</keyword>
<dbReference type="Gene3D" id="1.10.10.60">
    <property type="entry name" value="Homeodomain-like"/>
    <property type="match status" value="2"/>
</dbReference>
<dbReference type="Gene3D" id="3.20.80.10">
    <property type="entry name" value="Regulatory factor, effector binding domain"/>
    <property type="match status" value="1"/>
</dbReference>
<evidence type="ECO:0000256" key="2">
    <source>
        <dbReference type="ARBA" id="ARBA00023125"/>
    </source>
</evidence>
<evidence type="ECO:0000256" key="3">
    <source>
        <dbReference type="ARBA" id="ARBA00023163"/>
    </source>
</evidence>
<dbReference type="InterPro" id="IPR018060">
    <property type="entry name" value="HTH_AraC"/>
</dbReference>
<dbReference type="Pfam" id="PF12833">
    <property type="entry name" value="HTH_18"/>
    <property type="match status" value="1"/>
</dbReference>
<dbReference type="InterPro" id="IPR029441">
    <property type="entry name" value="Cass2"/>
</dbReference>